<keyword evidence="12" id="KW-1185">Reference proteome</keyword>
<keyword evidence="7" id="KW-0325">Glycoprotein</keyword>
<reference evidence="11 12" key="1">
    <citation type="journal article" date="2016" name="Genome Biol. Evol.">
        <title>Gene Family Evolution Reflects Adaptation to Soil Environmental Stressors in the Genome of the Collembolan Orchesella cincta.</title>
        <authorList>
            <person name="Faddeeva-Vakhrusheva A."/>
            <person name="Derks M.F."/>
            <person name="Anvar S.Y."/>
            <person name="Agamennone V."/>
            <person name="Suring W."/>
            <person name="Smit S."/>
            <person name="van Straalen N.M."/>
            <person name="Roelofs D."/>
        </authorList>
    </citation>
    <scope>NUCLEOTIDE SEQUENCE [LARGE SCALE GENOMIC DNA]</scope>
    <source>
        <tissue evidence="11">Mixed pool</tissue>
    </source>
</reference>
<evidence type="ECO:0000256" key="1">
    <source>
        <dbReference type="ARBA" id="ARBA00010758"/>
    </source>
</evidence>
<dbReference type="GO" id="GO:0005764">
    <property type="term" value="C:lysosome"/>
    <property type="evidence" value="ECO:0007669"/>
    <property type="project" value="TreeGrafter"/>
</dbReference>
<feature type="chain" id="PRO_5008905168" description="Palmitoyl-protein thioesterase 1" evidence="10">
    <location>
        <begin position="26"/>
        <end position="338"/>
    </location>
</feature>
<comment type="similarity">
    <text evidence="1">Belongs to the palmitoyl-protein thioesterase family.</text>
</comment>
<evidence type="ECO:0000256" key="9">
    <source>
        <dbReference type="ARBA" id="ARBA00047409"/>
    </source>
</evidence>
<evidence type="ECO:0000256" key="2">
    <source>
        <dbReference type="ARBA" id="ARBA00012423"/>
    </source>
</evidence>
<evidence type="ECO:0000256" key="7">
    <source>
        <dbReference type="ARBA" id="ARBA00023180"/>
    </source>
</evidence>
<name>A0A1D2N7J3_ORCCI</name>
<evidence type="ECO:0000313" key="11">
    <source>
        <dbReference type="EMBL" id="ODN01240.1"/>
    </source>
</evidence>
<evidence type="ECO:0000313" key="12">
    <source>
        <dbReference type="Proteomes" id="UP000094527"/>
    </source>
</evidence>
<sequence>MIFCSEFKLVLLVACLESLFELSYSGLVNQNSRKYTFTLNYFEDGPVFENGPRSLKTNSSSTYIPLVYWHGMGDAGVHVKHALRFIEEQLPGVYVKSVQIGDSIADDVKSGYFRNVNDQVKQVCEEIKNDTNLRNGYNAIGLSQGGQFLRAVAQRCPNPPMINLISLGGQHQGVFGLPKCSAPKQSWCEVIDKLLTHVAYEGWVQNFLVQAEYWHDPFKQEQYVKNSVFLADINNERVKNPEYKNNLQKLRNLVLVLFDSDSIVEPKESEWFGYFKPGSDKEIVRLEDSPLYKEDWLGLKAMNEGGKLHFLSSPGDHLQFTTEWFTKNILSPFLNITS</sequence>
<dbReference type="FunFam" id="3.40.50.1820:FF:000107">
    <property type="entry name" value="Palmitoyl-protein thioesterase 1"/>
    <property type="match status" value="1"/>
</dbReference>
<evidence type="ECO:0000256" key="4">
    <source>
        <dbReference type="ARBA" id="ARBA00022729"/>
    </source>
</evidence>
<protein>
    <recommendedName>
        <fullName evidence="3">Palmitoyl-protein thioesterase 1</fullName>
        <ecNumber evidence="2">3.1.2.22</ecNumber>
    </recommendedName>
    <alternativeName>
        <fullName evidence="8">Palmitoyl-protein hydrolase 1</fullName>
    </alternativeName>
</protein>
<evidence type="ECO:0000256" key="6">
    <source>
        <dbReference type="ARBA" id="ARBA00023157"/>
    </source>
</evidence>
<comment type="catalytic activity">
    <reaction evidence="9">
        <text>S-hexadecanoyl-L-cysteinyl-[protein] + H2O = L-cysteinyl-[protein] + hexadecanoate + H(+)</text>
        <dbReference type="Rhea" id="RHEA:19233"/>
        <dbReference type="Rhea" id="RHEA-COMP:10131"/>
        <dbReference type="Rhea" id="RHEA-COMP:11032"/>
        <dbReference type="ChEBI" id="CHEBI:7896"/>
        <dbReference type="ChEBI" id="CHEBI:15377"/>
        <dbReference type="ChEBI" id="CHEBI:15378"/>
        <dbReference type="ChEBI" id="CHEBI:29950"/>
        <dbReference type="ChEBI" id="CHEBI:74151"/>
        <dbReference type="EC" id="3.1.2.22"/>
    </reaction>
    <physiologicalReaction direction="left-to-right" evidence="9">
        <dbReference type="Rhea" id="RHEA:19234"/>
    </physiologicalReaction>
</comment>
<evidence type="ECO:0000256" key="10">
    <source>
        <dbReference type="SAM" id="SignalP"/>
    </source>
</evidence>
<dbReference type="EMBL" id="LJIJ01000165">
    <property type="protein sequence ID" value="ODN01240.1"/>
    <property type="molecule type" value="Genomic_DNA"/>
</dbReference>
<dbReference type="InterPro" id="IPR002472">
    <property type="entry name" value="Palm_thioest"/>
</dbReference>
<dbReference type="PANTHER" id="PTHR11247:SF8">
    <property type="entry name" value="PALMITOYL-PROTEIN THIOESTERASE 1"/>
    <property type="match status" value="1"/>
</dbReference>
<dbReference type="SUPFAM" id="SSF53474">
    <property type="entry name" value="alpha/beta-Hydrolases"/>
    <property type="match status" value="1"/>
</dbReference>
<keyword evidence="6" id="KW-1015">Disulfide bond</keyword>
<dbReference type="Gene3D" id="3.40.50.1820">
    <property type="entry name" value="alpha/beta hydrolase"/>
    <property type="match status" value="1"/>
</dbReference>
<dbReference type="PRINTS" id="PR00414">
    <property type="entry name" value="PPTHIESTRASE"/>
</dbReference>
<proteinExistence type="inferred from homology"/>
<feature type="signal peptide" evidence="10">
    <location>
        <begin position="1"/>
        <end position="25"/>
    </location>
</feature>
<dbReference type="AlphaFoldDB" id="A0A1D2N7J3"/>
<dbReference type="OrthoDB" id="10263094at2759"/>
<dbReference type="GO" id="GO:0008474">
    <property type="term" value="F:palmitoyl-(protein) hydrolase activity"/>
    <property type="evidence" value="ECO:0007669"/>
    <property type="project" value="UniProtKB-EC"/>
</dbReference>
<dbReference type="PANTHER" id="PTHR11247">
    <property type="entry name" value="PALMITOYL-PROTEIN THIOESTERASE/DOLICHYLDIPHOSPHATASE 1"/>
    <property type="match status" value="1"/>
</dbReference>
<comment type="caution">
    <text evidence="11">The sequence shown here is derived from an EMBL/GenBank/DDBJ whole genome shotgun (WGS) entry which is preliminary data.</text>
</comment>
<gene>
    <name evidence="11" type="ORF">Ocin01_05440</name>
</gene>
<dbReference type="Proteomes" id="UP000094527">
    <property type="component" value="Unassembled WGS sequence"/>
</dbReference>
<accession>A0A1D2N7J3</accession>
<evidence type="ECO:0000256" key="3">
    <source>
        <dbReference type="ARBA" id="ARBA00014212"/>
    </source>
</evidence>
<dbReference type="EC" id="3.1.2.22" evidence="2"/>
<dbReference type="Pfam" id="PF02089">
    <property type="entry name" value="Palm_thioest"/>
    <property type="match status" value="1"/>
</dbReference>
<dbReference type="GO" id="GO:0006898">
    <property type="term" value="P:receptor-mediated endocytosis"/>
    <property type="evidence" value="ECO:0007669"/>
    <property type="project" value="TreeGrafter"/>
</dbReference>
<organism evidence="11 12">
    <name type="scientific">Orchesella cincta</name>
    <name type="common">Springtail</name>
    <name type="synonym">Podura cincta</name>
    <dbReference type="NCBI Taxonomy" id="48709"/>
    <lineage>
        <taxon>Eukaryota</taxon>
        <taxon>Metazoa</taxon>
        <taxon>Ecdysozoa</taxon>
        <taxon>Arthropoda</taxon>
        <taxon>Hexapoda</taxon>
        <taxon>Collembola</taxon>
        <taxon>Entomobryomorpha</taxon>
        <taxon>Entomobryoidea</taxon>
        <taxon>Orchesellidae</taxon>
        <taxon>Orchesellinae</taxon>
        <taxon>Orchesella</taxon>
    </lineage>
</organism>
<keyword evidence="5" id="KW-0378">Hydrolase</keyword>
<keyword evidence="4 10" id="KW-0732">Signal</keyword>
<evidence type="ECO:0000256" key="8">
    <source>
        <dbReference type="ARBA" id="ARBA00031934"/>
    </source>
</evidence>
<dbReference type="OMA" id="KFVMVMF"/>
<dbReference type="InterPro" id="IPR029058">
    <property type="entry name" value="AB_hydrolase_fold"/>
</dbReference>
<dbReference type="STRING" id="48709.A0A1D2N7J3"/>
<evidence type="ECO:0000256" key="5">
    <source>
        <dbReference type="ARBA" id="ARBA00022801"/>
    </source>
</evidence>